<name>A0AAD5A4F4_SILAS</name>
<dbReference type="PANTHER" id="PTHR22803">
    <property type="entry name" value="MANNOSE, PHOSPHOLIPASE, LECTIN RECEPTOR RELATED"/>
    <property type="match status" value="1"/>
</dbReference>
<gene>
    <name evidence="2" type="ORF">C0J50_9429</name>
</gene>
<sequence>LRCQHNWSQFESRCFRIFRTSSNWMGAEQNCVKMNGHLASLHSKDEYTFLQDLVVSATGSNAETWLGATDVLQENVWVWTDGSAFDYRNWSAGQPDDFLQLEHCLEMNF</sequence>
<dbReference type="InterPro" id="IPR001304">
    <property type="entry name" value="C-type_lectin-like"/>
</dbReference>
<dbReference type="AlphaFoldDB" id="A0AAD5A4F4"/>
<evidence type="ECO:0000313" key="2">
    <source>
        <dbReference type="EMBL" id="KAI5609591.1"/>
    </source>
</evidence>
<organism evidence="2 3">
    <name type="scientific">Silurus asotus</name>
    <name type="common">Amur catfish</name>
    <name type="synonym">Parasilurus asotus</name>
    <dbReference type="NCBI Taxonomy" id="30991"/>
    <lineage>
        <taxon>Eukaryota</taxon>
        <taxon>Metazoa</taxon>
        <taxon>Chordata</taxon>
        <taxon>Craniata</taxon>
        <taxon>Vertebrata</taxon>
        <taxon>Euteleostomi</taxon>
        <taxon>Actinopterygii</taxon>
        <taxon>Neopterygii</taxon>
        <taxon>Teleostei</taxon>
        <taxon>Ostariophysi</taxon>
        <taxon>Siluriformes</taxon>
        <taxon>Siluridae</taxon>
        <taxon>Silurus</taxon>
    </lineage>
</organism>
<accession>A0AAD5A4F4</accession>
<dbReference type="SMART" id="SM00034">
    <property type="entry name" value="CLECT"/>
    <property type="match status" value="1"/>
</dbReference>
<reference evidence="2" key="1">
    <citation type="submission" date="2018-07" db="EMBL/GenBank/DDBJ databases">
        <title>Comparative genomics of catfishes provides insights into carnivory and benthic adaptation.</title>
        <authorList>
            <person name="Zhang Y."/>
            <person name="Wang D."/>
            <person name="Peng Z."/>
            <person name="Zheng S."/>
            <person name="Shao F."/>
            <person name="Tao W."/>
        </authorList>
    </citation>
    <scope>NUCLEOTIDE SEQUENCE</scope>
    <source>
        <strain evidence="2">Chongqing</strain>
    </source>
</reference>
<dbReference type="InterPro" id="IPR016187">
    <property type="entry name" value="CTDL_fold"/>
</dbReference>
<dbReference type="InterPro" id="IPR050111">
    <property type="entry name" value="C-type_lectin/snaclec_domain"/>
</dbReference>
<dbReference type="Pfam" id="PF00059">
    <property type="entry name" value="Lectin_C"/>
    <property type="match status" value="1"/>
</dbReference>
<proteinExistence type="predicted"/>
<dbReference type="InterPro" id="IPR016186">
    <property type="entry name" value="C-type_lectin-like/link_sf"/>
</dbReference>
<protein>
    <recommendedName>
        <fullName evidence="1">C-type lectin domain-containing protein</fullName>
    </recommendedName>
</protein>
<dbReference type="EMBL" id="MU576718">
    <property type="protein sequence ID" value="KAI5609591.1"/>
    <property type="molecule type" value="Genomic_DNA"/>
</dbReference>
<dbReference type="PROSITE" id="PS50041">
    <property type="entry name" value="C_TYPE_LECTIN_2"/>
    <property type="match status" value="1"/>
</dbReference>
<comment type="caution">
    <text evidence="2">The sequence shown here is derived from an EMBL/GenBank/DDBJ whole genome shotgun (WGS) entry which is preliminary data.</text>
</comment>
<evidence type="ECO:0000313" key="3">
    <source>
        <dbReference type="Proteomes" id="UP001205998"/>
    </source>
</evidence>
<dbReference type="SUPFAM" id="SSF56436">
    <property type="entry name" value="C-type lectin-like"/>
    <property type="match status" value="1"/>
</dbReference>
<dbReference type="Gene3D" id="3.10.100.10">
    <property type="entry name" value="Mannose-Binding Protein A, subunit A"/>
    <property type="match status" value="1"/>
</dbReference>
<feature type="non-terminal residue" evidence="2">
    <location>
        <position position="1"/>
    </location>
</feature>
<feature type="domain" description="C-type lectin" evidence="1">
    <location>
        <begin position="10"/>
        <end position="109"/>
    </location>
</feature>
<keyword evidence="3" id="KW-1185">Reference proteome</keyword>
<evidence type="ECO:0000259" key="1">
    <source>
        <dbReference type="PROSITE" id="PS50041"/>
    </source>
</evidence>
<dbReference type="Proteomes" id="UP001205998">
    <property type="component" value="Unassembled WGS sequence"/>
</dbReference>
<feature type="non-terminal residue" evidence="2">
    <location>
        <position position="109"/>
    </location>
</feature>